<name>A0A1G7JMP0_9FLAO</name>
<protein>
    <submittedName>
        <fullName evidence="2">Lantibiotic dehydratase, C terminus</fullName>
    </submittedName>
</protein>
<dbReference type="AlphaFoldDB" id="A0A1G7JMP0"/>
<dbReference type="Pfam" id="PF04738">
    <property type="entry name" value="Lant_dehydr_N"/>
    <property type="match status" value="1"/>
</dbReference>
<organism evidence="2 3">
    <name type="scientific">Cellulophaga baltica</name>
    <dbReference type="NCBI Taxonomy" id="76594"/>
    <lineage>
        <taxon>Bacteria</taxon>
        <taxon>Pseudomonadati</taxon>
        <taxon>Bacteroidota</taxon>
        <taxon>Flavobacteriia</taxon>
        <taxon>Flavobacteriales</taxon>
        <taxon>Flavobacteriaceae</taxon>
        <taxon>Cellulophaga</taxon>
    </lineage>
</organism>
<dbReference type="Proteomes" id="UP000182114">
    <property type="component" value="Unassembled WGS sequence"/>
</dbReference>
<evidence type="ECO:0000313" key="2">
    <source>
        <dbReference type="EMBL" id="SDF26230.1"/>
    </source>
</evidence>
<proteinExistence type="predicted"/>
<evidence type="ECO:0000259" key="1">
    <source>
        <dbReference type="Pfam" id="PF04738"/>
    </source>
</evidence>
<dbReference type="EMBL" id="FNBD01000010">
    <property type="protein sequence ID" value="SDF26230.1"/>
    <property type="molecule type" value="Genomic_DNA"/>
</dbReference>
<gene>
    <name evidence="2" type="ORF">SAMN04487992_1107</name>
</gene>
<keyword evidence="3" id="KW-1185">Reference proteome</keyword>
<sequence>MNYLNDFRINVALQIASPALHKQLQNLIKGEIKSAKKIKKLEFAFYKYLIRISTRSTPFGIFAGYSNGIIDIRTSVVFDKYNCNYVYKRNTFENFVKKSELLLKDHIDYQNVKWHANTTLYEHGHSFWRYFERHISKKGRDYEYTLESIAKNEFIDNLIAYCKKGRTFNEIKNKLKSLDVNIDIAVQFIENAIKNQIIVSNLEPNVTGKDFPYFLSGNIKEKFNTQLNERIDLSKLILEENNLKPNNNAHYDLIKVCSEASFNKAWISKLKKAFAFLNKINLYKPNTRIENFKNEFTKRYGTSTKKFAEVLDPECGINYLKSNSFFGETTFLENLDINLSIKENENLMWWGTYEVLLNKKMQEFSRSKKRVMDLKESDFVLLETTKENALSPTMFSIIEIFSKNKEEKLFLDSFIGPSAIKLISKFGSIDNESLELIHQLSQLEKNYYENKIIAEIVHTPSLKIANVLRRPHIREFEIPYLGHSTLPIENQILVSDLLISIKDDKLILESIKLNKEIIPTLTCAHNYSNSALPTYQFLADLGLANYKNKIGFEWGNLASIYKILPRVEFEGIVISKAKWILEKSDFNLLFDSKNLEQAILEWRKKFDIPKIAQVVENDNFLVINFESLFSINVLLDEIKHKKWIVLEEFLFDEGSPVIDTEGNYYANEFLLNWHFN</sequence>
<reference evidence="3" key="1">
    <citation type="submission" date="2016-10" db="EMBL/GenBank/DDBJ databases">
        <authorList>
            <person name="Varghese N."/>
            <person name="Submissions S."/>
        </authorList>
    </citation>
    <scope>NUCLEOTIDE SEQUENCE [LARGE SCALE GENOMIC DNA]</scope>
    <source>
        <strain evidence="3">DSM 24729</strain>
    </source>
</reference>
<evidence type="ECO:0000313" key="3">
    <source>
        <dbReference type="Proteomes" id="UP000182114"/>
    </source>
</evidence>
<accession>A0A1G7JMP0</accession>
<dbReference type="InterPro" id="IPR006827">
    <property type="entry name" value="Lant_deHydtase_N"/>
</dbReference>
<feature type="domain" description="Lantibiotic dehydratase N-terminal" evidence="1">
    <location>
        <begin position="9"/>
        <end position="628"/>
    </location>
</feature>